<protein>
    <recommendedName>
        <fullName evidence="4">Myb-like protein X</fullName>
    </recommendedName>
</protein>
<feature type="compositionally biased region" description="Basic and acidic residues" evidence="1">
    <location>
        <begin position="246"/>
        <end position="265"/>
    </location>
</feature>
<feature type="region of interest" description="Disordered" evidence="1">
    <location>
        <begin position="162"/>
        <end position="286"/>
    </location>
</feature>
<comment type="caution">
    <text evidence="2">The sequence shown here is derived from an EMBL/GenBank/DDBJ whole genome shotgun (WGS) entry which is preliminary data.</text>
</comment>
<reference evidence="2 3" key="1">
    <citation type="journal article" date="2019" name="Plant Biotechnol. J.">
        <title>The red bayberry genome and genetic basis of sex determination.</title>
        <authorList>
            <person name="Jia H.M."/>
            <person name="Jia H.J."/>
            <person name="Cai Q.L."/>
            <person name="Wang Y."/>
            <person name="Zhao H.B."/>
            <person name="Yang W.F."/>
            <person name="Wang G.Y."/>
            <person name="Li Y.H."/>
            <person name="Zhan D.L."/>
            <person name="Shen Y.T."/>
            <person name="Niu Q.F."/>
            <person name="Chang L."/>
            <person name="Qiu J."/>
            <person name="Zhao L."/>
            <person name="Xie H.B."/>
            <person name="Fu W.Y."/>
            <person name="Jin J."/>
            <person name="Li X.W."/>
            <person name="Jiao Y."/>
            <person name="Zhou C.C."/>
            <person name="Tu T."/>
            <person name="Chai C.Y."/>
            <person name="Gao J.L."/>
            <person name="Fan L.J."/>
            <person name="van de Weg E."/>
            <person name="Wang J.Y."/>
            <person name="Gao Z.S."/>
        </authorList>
    </citation>
    <scope>NUCLEOTIDE SEQUENCE [LARGE SCALE GENOMIC DNA]</scope>
    <source>
        <tissue evidence="2">Leaves</tissue>
    </source>
</reference>
<feature type="compositionally biased region" description="Basic residues" evidence="1">
    <location>
        <begin position="236"/>
        <end position="245"/>
    </location>
</feature>
<feature type="compositionally biased region" description="Basic and acidic residues" evidence="1">
    <location>
        <begin position="162"/>
        <end position="171"/>
    </location>
</feature>
<dbReference type="OrthoDB" id="1913135at2759"/>
<feature type="compositionally biased region" description="Basic and acidic residues" evidence="1">
    <location>
        <begin position="199"/>
        <end position="235"/>
    </location>
</feature>
<proteinExistence type="predicted"/>
<keyword evidence="3" id="KW-1185">Reference proteome</keyword>
<dbReference type="Proteomes" id="UP000516437">
    <property type="component" value="Chromosome 1"/>
</dbReference>
<evidence type="ECO:0000313" key="2">
    <source>
        <dbReference type="EMBL" id="KAB1225543.1"/>
    </source>
</evidence>
<evidence type="ECO:0008006" key="4">
    <source>
        <dbReference type="Google" id="ProtNLM"/>
    </source>
</evidence>
<name>A0A6A1WLC3_9ROSI</name>
<evidence type="ECO:0000256" key="1">
    <source>
        <dbReference type="SAM" id="MobiDB-lite"/>
    </source>
</evidence>
<dbReference type="AlphaFoldDB" id="A0A6A1WLC3"/>
<organism evidence="2 3">
    <name type="scientific">Morella rubra</name>
    <name type="common">Chinese bayberry</name>
    <dbReference type="NCBI Taxonomy" id="262757"/>
    <lineage>
        <taxon>Eukaryota</taxon>
        <taxon>Viridiplantae</taxon>
        <taxon>Streptophyta</taxon>
        <taxon>Embryophyta</taxon>
        <taxon>Tracheophyta</taxon>
        <taxon>Spermatophyta</taxon>
        <taxon>Magnoliopsida</taxon>
        <taxon>eudicotyledons</taxon>
        <taxon>Gunneridae</taxon>
        <taxon>Pentapetalae</taxon>
        <taxon>rosids</taxon>
        <taxon>fabids</taxon>
        <taxon>Fagales</taxon>
        <taxon>Myricaceae</taxon>
        <taxon>Morella</taxon>
    </lineage>
</organism>
<gene>
    <name evidence="2" type="ORF">CJ030_MR1G002452</name>
</gene>
<dbReference type="PANTHER" id="PTHR34660">
    <property type="entry name" value="MYB-LIKE PROTEIN X"/>
    <property type="match status" value="1"/>
</dbReference>
<evidence type="ECO:0000313" key="3">
    <source>
        <dbReference type="Proteomes" id="UP000516437"/>
    </source>
</evidence>
<dbReference type="PANTHER" id="PTHR34660:SF21">
    <property type="entry name" value="MYB-LIKE PROTEIN X ISOFORM X2"/>
    <property type="match status" value="1"/>
</dbReference>
<sequence length="509" mass="57650">MVHGQEHGFRFVPLLEQRNGQLGEEKRKEKKHKKDKKDKEKREGKEKKDKERRDKVGDKKARNEKHKDKDRDRDKEKDGTSDEKRVAGQSECYKGEKLVYNLQDVENKDSKYVQELGRRIEDGERAIGSHAVQKISFTGQRSEFPGRVVQSNLAYQAEEIQKTNDAKENGRKVNGQRNHVDTRSLENAIGDNFSVMDHSGVERVAKPMEVDVAEPKDGKEKNKHKGTDTNGDKSRDKYKKKKSKSKDKDKAKEKKKEEKTKEIKKQSKQQPKLQERSKESLDTCNVKQLDLSGMSRNSSFGEGILGKRKELDKNGVSHENGIRPHKLPRPGSSSQLVMENGRKSEACQTANQLPSGRQGAANNFLVDIKEHRINGLVGPQKRNACTTWPSSSLKVYENGEASQKPPLELPQRPNACSTVSSCPKVNDNGEAFAKPPHPDSKYLSRIFSIPQMEEWSDIDDHEWLFSSNCLQSKKPKAGSSQVEGTQHVWAEGLPIESADVYALPYVIPY</sequence>
<feature type="compositionally biased region" description="Basic and acidic residues" evidence="1">
    <location>
        <begin position="37"/>
        <end position="86"/>
    </location>
</feature>
<feature type="region of interest" description="Disordered" evidence="1">
    <location>
        <begin position="1"/>
        <end position="90"/>
    </location>
</feature>
<accession>A0A6A1WLC3</accession>
<dbReference type="EMBL" id="RXIC02000019">
    <property type="protein sequence ID" value="KAB1225543.1"/>
    <property type="molecule type" value="Genomic_DNA"/>
</dbReference>